<dbReference type="AlphaFoldDB" id="A0A8B6EX60"/>
<keyword evidence="2" id="KW-1185">Reference proteome</keyword>
<reference evidence="1" key="1">
    <citation type="submission" date="2018-11" db="EMBL/GenBank/DDBJ databases">
        <authorList>
            <person name="Alioto T."/>
            <person name="Alioto T."/>
        </authorList>
    </citation>
    <scope>NUCLEOTIDE SEQUENCE</scope>
</reference>
<dbReference type="Pfam" id="PF02995">
    <property type="entry name" value="DUF229"/>
    <property type="match status" value="1"/>
</dbReference>
<dbReference type="OrthoDB" id="413313at2759"/>
<dbReference type="GO" id="GO:0005615">
    <property type="term" value="C:extracellular space"/>
    <property type="evidence" value="ECO:0007669"/>
    <property type="project" value="TreeGrafter"/>
</dbReference>
<comment type="caution">
    <text evidence="1">The sequence shown here is derived from an EMBL/GenBank/DDBJ whole genome shotgun (WGS) entry which is preliminary data.</text>
</comment>
<evidence type="ECO:0000313" key="2">
    <source>
        <dbReference type="Proteomes" id="UP000596742"/>
    </source>
</evidence>
<dbReference type="InterPro" id="IPR004245">
    <property type="entry name" value="DUF229"/>
</dbReference>
<dbReference type="Proteomes" id="UP000596742">
    <property type="component" value="Unassembled WGS sequence"/>
</dbReference>
<organism evidence="1 2">
    <name type="scientific">Mytilus galloprovincialis</name>
    <name type="common">Mediterranean mussel</name>
    <dbReference type="NCBI Taxonomy" id="29158"/>
    <lineage>
        <taxon>Eukaryota</taxon>
        <taxon>Metazoa</taxon>
        <taxon>Spiralia</taxon>
        <taxon>Lophotrochozoa</taxon>
        <taxon>Mollusca</taxon>
        <taxon>Bivalvia</taxon>
        <taxon>Autobranchia</taxon>
        <taxon>Pteriomorphia</taxon>
        <taxon>Mytilida</taxon>
        <taxon>Mytiloidea</taxon>
        <taxon>Mytilidae</taxon>
        <taxon>Mytilinae</taxon>
        <taxon>Mytilus</taxon>
    </lineage>
</organism>
<dbReference type="PANTHER" id="PTHR10974:SF1">
    <property type="entry name" value="FI08016P-RELATED"/>
    <property type="match status" value="1"/>
</dbReference>
<sequence length="354" mass="41183">MFTLLKESFLWMVKNVTVLFLCLSAILLFSYSSLVYVNVNNAIAVQLCDDLCCPEVESDSVYNCTTGTFRFLVNTENCRIPNVDPFDKSIKHLLNLHSRHYSCDDHQVVTYIKGNTLFLNQTKQSKRLSFCRLEAIYRKGNSFKFGEESQAFNSSFEIKDEFIKVKCYNFSGAVMAENYHMHFIMKYTKNEKSNYSNHQVNDTKNNETQNSLFKIGIKSNVLSRQSRQFEIKDRLNILLLMIDSTSRINSLRYLPKTRQYLIETLGAVEMMGYNKLADNTMVNMVPFLTGDYYENQPCLKSKHGVDNCTFIWQNYSQSGYLTHLGEDWPWLERSITLLKGLNANQLIMMTDHFM</sequence>
<gene>
    <name evidence="1" type="ORF">MGAL_10B058525</name>
</gene>
<protein>
    <submittedName>
        <fullName evidence="1">Uncharacterized protein</fullName>
    </submittedName>
</protein>
<dbReference type="EMBL" id="UYJE01005746">
    <property type="protein sequence ID" value="VDI40002.1"/>
    <property type="molecule type" value="Genomic_DNA"/>
</dbReference>
<name>A0A8B6EX60_MYTGA</name>
<evidence type="ECO:0000313" key="1">
    <source>
        <dbReference type="EMBL" id="VDI40002.1"/>
    </source>
</evidence>
<accession>A0A8B6EX60</accession>
<dbReference type="PANTHER" id="PTHR10974">
    <property type="entry name" value="FI08016P-RELATED"/>
    <property type="match status" value="1"/>
</dbReference>
<proteinExistence type="predicted"/>